<reference evidence="8" key="1">
    <citation type="submission" date="2021-02" db="EMBL/GenBank/DDBJ databases">
        <authorList>
            <person name="Nowell W R."/>
        </authorList>
    </citation>
    <scope>NUCLEOTIDE SEQUENCE</scope>
</reference>
<dbReference type="Proteomes" id="UP000663828">
    <property type="component" value="Unassembled WGS sequence"/>
</dbReference>
<organism evidence="8 10">
    <name type="scientific">Adineta ricciae</name>
    <name type="common">Rotifer</name>
    <dbReference type="NCBI Taxonomy" id="249248"/>
    <lineage>
        <taxon>Eukaryota</taxon>
        <taxon>Metazoa</taxon>
        <taxon>Spiralia</taxon>
        <taxon>Gnathifera</taxon>
        <taxon>Rotifera</taxon>
        <taxon>Eurotatoria</taxon>
        <taxon>Bdelloidea</taxon>
        <taxon>Adinetida</taxon>
        <taxon>Adinetidae</taxon>
        <taxon>Adineta</taxon>
    </lineage>
</organism>
<feature type="transmembrane region" description="Helical" evidence="7">
    <location>
        <begin position="88"/>
        <end position="111"/>
    </location>
</feature>
<comment type="caution">
    <text evidence="8">The sequence shown here is derived from an EMBL/GenBank/DDBJ whole genome shotgun (WGS) entry which is preliminary data.</text>
</comment>
<sequence length="159" mass="17181">MIASNTATILTMENDANDRGKSDSDAISVASVYPSVASASAGVSQSSPKCSTIVPPIPPSKEKKPTSDETLNIYDTGLEDRSYGVVNYMVWSQINVFFGVIILGIVAILMSKYTTKLAKDGKLKKAKILSKITLGFNIFITILFTGALVFLLAYFTEIR</sequence>
<evidence type="ECO:0000256" key="2">
    <source>
        <dbReference type="ARBA" id="ARBA00006843"/>
    </source>
</evidence>
<gene>
    <name evidence="9" type="ORF">EDS130_LOCUS22389</name>
    <name evidence="8" type="ORF">XAT740_LOCUS9917</name>
</gene>
<evidence type="ECO:0000256" key="1">
    <source>
        <dbReference type="ARBA" id="ARBA00004370"/>
    </source>
</evidence>
<evidence type="ECO:0000313" key="9">
    <source>
        <dbReference type="EMBL" id="CAF1146896.1"/>
    </source>
</evidence>
<dbReference type="EMBL" id="CAJNOJ010000117">
    <property type="protein sequence ID" value="CAF1146896.1"/>
    <property type="molecule type" value="Genomic_DNA"/>
</dbReference>
<dbReference type="OrthoDB" id="10624811at2759"/>
<evidence type="ECO:0000256" key="4">
    <source>
        <dbReference type="ARBA" id="ARBA00022989"/>
    </source>
</evidence>
<comment type="subcellular location">
    <subcellularLocation>
        <location evidence="1">Membrane</location>
    </subcellularLocation>
</comment>
<proteinExistence type="inferred from homology"/>
<keyword evidence="3 7" id="KW-0812">Transmembrane</keyword>
<dbReference type="InterPro" id="IPR007593">
    <property type="entry name" value="CD225/Dispanin_fam"/>
</dbReference>
<evidence type="ECO:0000256" key="6">
    <source>
        <dbReference type="SAM" id="MobiDB-lite"/>
    </source>
</evidence>
<protein>
    <submittedName>
        <fullName evidence="8">Uncharacterized protein</fullName>
    </submittedName>
</protein>
<keyword evidence="5 7" id="KW-0472">Membrane</keyword>
<feature type="region of interest" description="Disordered" evidence="6">
    <location>
        <begin position="41"/>
        <end position="68"/>
    </location>
</feature>
<comment type="similarity">
    <text evidence="2">Belongs to the CD225/Dispanin family.</text>
</comment>
<evidence type="ECO:0000256" key="7">
    <source>
        <dbReference type="SAM" id="Phobius"/>
    </source>
</evidence>
<feature type="transmembrane region" description="Helical" evidence="7">
    <location>
        <begin position="132"/>
        <end position="155"/>
    </location>
</feature>
<evidence type="ECO:0000256" key="5">
    <source>
        <dbReference type="ARBA" id="ARBA00023136"/>
    </source>
</evidence>
<dbReference type="EMBL" id="CAJNOR010000518">
    <property type="protein sequence ID" value="CAF0937270.1"/>
    <property type="molecule type" value="Genomic_DNA"/>
</dbReference>
<evidence type="ECO:0000313" key="10">
    <source>
        <dbReference type="Proteomes" id="UP000663828"/>
    </source>
</evidence>
<dbReference type="AlphaFoldDB" id="A0A814C9V3"/>
<keyword evidence="10" id="KW-1185">Reference proteome</keyword>
<dbReference type="GO" id="GO:0016020">
    <property type="term" value="C:membrane"/>
    <property type="evidence" value="ECO:0007669"/>
    <property type="project" value="UniProtKB-SubCell"/>
</dbReference>
<dbReference type="Proteomes" id="UP000663852">
    <property type="component" value="Unassembled WGS sequence"/>
</dbReference>
<evidence type="ECO:0000313" key="8">
    <source>
        <dbReference type="EMBL" id="CAF0937270.1"/>
    </source>
</evidence>
<dbReference type="Pfam" id="PF04505">
    <property type="entry name" value="CD225"/>
    <property type="match status" value="1"/>
</dbReference>
<name>A0A814C9V3_ADIRI</name>
<evidence type="ECO:0000256" key="3">
    <source>
        <dbReference type="ARBA" id="ARBA00022692"/>
    </source>
</evidence>
<accession>A0A814C9V3</accession>
<keyword evidence="4 7" id="KW-1133">Transmembrane helix</keyword>